<dbReference type="InterPro" id="IPR046335">
    <property type="entry name" value="LacI/GalR-like_sensor"/>
</dbReference>
<keyword evidence="3" id="KW-0804">Transcription</keyword>
<dbReference type="Gene3D" id="1.10.10.10">
    <property type="entry name" value="Winged helix-like DNA-binding domain superfamily/Winged helix DNA-binding domain"/>
    <property type="match status" value="1"/>
</dbReference>
<reference evidence="5" key="3">
    <citation type="submission" date="2021-10" db="EMBL/GenBank/DDBJ databases">
        <authorList>
            <person name="Mesa V."/>
        </authorList>
    </citation>
    <scope>NUCLEOTIDE SEQUENCE</scope>
    <source>
        <strain evidence="5">CC3_PB</strain>
    </source>
</reference>
<evidence type="ECO:0000256" key="2">
    <source>
        <dbReference type="ARBA" id="ARBA00023125"/>
    </source>
</evidence>
<evidence type="ECO:0000313" key="7">
    <source>
        <dbReference type="EMBL" id="PEG32336.1"/>
    </source>
</evidence>
<dbReference type="PRINTS" id="PR00035">
    <property type="entry name" value="HTHGNTR"/>
</dbReference>
<dbReference type="InterPro" id="IPR028082">
    <property type="entry name" value="Peripla_BP_I"/>
</dbReference>
<sequence length="357" mass="40921">MKEAETKHEVIERYYMNLVEENKVSAGEQLPSENEIASIFNVSRHTVRQALNYLAQEGWIYKERGKGSFFANRKNNEQKKNVAVLTTYISDYIFPRIISGIEEELRKKGYNLLLFSSNNDIEAEKLCFENIINQDISGLIVEPAQSSINNLHHESIVKLEKKGIQYIAINANCDEENSAYIIVDDEQGGYKLTNYLLGLGHRNIAAVFKADDMQGERRRKGYIKALQEYNLCFNKSIVGEYITDNQDMYIDQFVKKMLSQENPPTAIVCYNDKVALRVIDNCRKEGLEIPKDLSIVSFDDSSLAVSSDIKITTIKHPKREMGIMAAKCIIDMIEGRIDKPQYVYDAELIVRESCRRI</sequence>
<gene>
    <name evidence="5" type="primary">araR</name>
    <name evidence="6" type="ORF">CNEO2_10216</name>
    <name evidence="5" type="ORF">CNEO_41569</name>
    <name evidence="8" type="ORF">CNEONATNEC25_03319</name>
    <name evidence="7" type="ORF">CQ394_11775</name>
</gene>
<dbReference type="EMBL" id="PDCJ01000001">
    <property type="protein sequence ID" value="PEG32336.1"/>
    <property type="molecule type" value="Genomic_DNA"/>
</dbReference>
<dbReference type="RefSeq" id="WP_058296481.1">
    <property type="nucleotide sequence ID" value="NZ_CAKJVD010000083.1"/>
</dbReference>
<protein>
    <submittedName>
        <fullName evidence="8">Arabinose metabolism transcriptional repressor</fullName>
    </submittedName>
    <submittedName>
        <fullName evidence="5">Arabinose operon transcriptional repressor</fullName>
    </submittedName>
    <submittedName>
        <fullName evidence="7">GntR family transcriptional regulator</fullName>
    </submittedName>
</protein>
<evidence type="ECO:0000313" key="10">
    <source>
        <dbReference type="Proteomes" id="UP000431451"/>
    </source>
</evidence>
<dbReference type="Pfam" id="PF00392">
    <property type="entry name" value="GntR"/>
    <property type="match status" value="1"/>
</dbReference>
<dbReference type="Proteomes" id="UP000220840">
    <property type="component" value="Unassembled WGS sequence"/>
</dbReference>
<evidence type="ECO:0000313" key="5">
    <source>
        <dbReference type="EMBL" id="CAG9705009.1"/>
    </source>
</evidence>
<dbReference type="InterPro" id="IPR000524">
    <property type="entry name" value="Tscrpt_reg_HTH_GntR"/>
</dbReference>
<reference evidence="8 10" key="2">
    <citation type="submission" date="2018-06" db="EMBL/GenBank/DDBJ databases">
        <authorList>
            <consortium name="IHU Genomes"/>
        </authorList>
    </citation>
    <scope>NUCLEOTIDE SEQUENCE [LARGE SCALE GENOMIC DNA]</scope>
    <source>
        <strain evidence="8 10">NEC25</strain>
    </source>
</reference>
<evidence type="ECO:0000259" key="4">
    <source>
        <dbReference type="PROSITE" id="PS50949"/>
    </source>
</evidence>
<keyword evidence="2" id="KW-0238">DNA-binding</keyword>
<dbReference type="OrthoDB" id="9813468at2"/>
<dbReference type="Proteomes" id="UP001189143">
    <property type="component" value="Unassembled WGS sequence"/>
</dbReference>
<evidence type="ECO:0000256" key="1">
    <source>
        <dbReference type="ARBA" id="ARBA00023015"/>
    </source>
</evidence>
<dbReference type="CDD" id="cd07377">
    <property type="entry name" value="WHTH_GntR"/>
    <property type="match status" value="1"/>
</dbReference>
<dbReference type="AlphaFoldDB" id="A0A2A7MKX3"/>
<dbReference type="SUPFAM" id="SSF53822">
    <property type="entry name" value="Periplasmic binding protein-like I"/>
    <property type="match status" value="1"/>
</dbReference>
<keyword evidence="1" id="KW-0805">Transcription regulation</keyword>
<dbReference type="Proteomes" id="UP000431451">
    <property type="component" value="Unassembled WGS sequence"/>
</dbReference>
<dbReference type="GO" id="GO:0003700">
    <property type="term" value="F:DNA-binding transcription factor activity"/>
    <property type="evidence" value="ECO:0007669"/>
    <property type="project" value="InterPro"/>
</dbReference>
<dbReference type="PANTHER" id="PTHR30146">
    <property type="entry name" value="LACI-RELATED TRANSCRIPTIONAL REPRESSOR"/>
    <property type="match status" value="1"/>
</dbReference>
<evidence type="ECO:0000313" key="8">
    <source>
        <dbReference type="EMBL" id="VCT85716.1"/>
    </source>
</evidence>
<reference evidence="6" key="4">
    <citation type="submission" date="2022-10" db="EMBL/GenBank/DDBJ databases">
        <authorList>
            <person name="Aires J."/>
            <person name="Mesa V."/>
        </authorList>
    </citation>
    <scope>NUCLEOTIDE SEQUENCE</scope>
    <source>
        <strain evidence="6">Clostridium neonatale JD116</strain>
    </source>
</reference>
<evidence type="ECO:0000313" key="9">
    <source>
        <dbReference type="Proteomes" id="UP000220840"/>
    </source>
</evidence>
<proteinExistence type="predicted"/>
<dbReference type="PROSITE" id="PS50949">
    <property type="entry name" value="HTH_GNTR"/>
    <property type="match status" value="1"/>
</dbReference>
<name>A0A2A7MKX3_9CLOT</name>
<reference evidence="7 9" key="1">
    <citation type="submission" date="2017-10" db="EMBL/GenBank/DDBJ databases">
        <title>Effective Description of Clostridium neonatale sp. nov. linked to necrotizing enterocolitis in neonates and a clarification of species assignable to the genus Clostridium (Prazmowski 1880) emend. Lawson and Rainey 2016.</title>
        <authorList>
            <person name="Bernard K."/>
            <person name="Burdz T."/>
            <person name="Wiebe D."/>
            <person name="Balcewich B."/>
            <person name="Alfa M."/>
            <person name="Bernier A.-M."/>
        </authorList>
    </citation>
    <scope>NUCLEOTIDE SEQUENCE [LARGE SCALE GENOMIC DNA]</scope>
    <source>
        <strain evidence="7 9">LCDC99A005</strain>
    </source>
</reference>
<organism evidence="7 9">
    <name type="scientific">Clostridium neonatale</name>
    <dbReference type="NCBI Taxonomy" id="137838"/>
    <lineage>
        <taxon>Bacteria</taxon>
        <taxon>Bacillati</taxon>
        <taxon>Bacillota</taxon>
        <taxon>Clostridia</taxon>
        <taxon>Eubacteriales</taxon>
        <taxon>Clostridiaceae</taxon>
        <taxon>Clostridium</taxon>
    </lineage>
</organism>
<dbReference type="Proteomes" id="UP000789738">
    <property type="component" value="Unassembled WGS sequence"/>
</dbReference>
<dbReference type="InterPro" id="IPR036390">
    <property type="entry name" value="WH_DNA-bd_sf"/>
</dbReference>
<dbReference type="CDD" id="cd01541">
    <property type="entry name" value="PBP1_AraR"/>
    <property type="match status" value="1"/>
</dbReference>
<feature type="domain" description="HTH gntR-type" evidence="4">
    <location>
        <begin position="5"/>
        <end position="73"/>
    </location>
</feature>
<dbReference type="Gene3D" id="3.40.50.2300">
    <property type="match status" value="2"/>
</dbReference>
<evidence type="ECO:0000256" key="3">
    <source>
        <dbReference type="ARBA" id="ARBA00023163"/>
    </source>
</evidence>
<dbReference type="InterPro" id="IPR036388">
    <property type="entry name" value="WH-like_DNA-bd_sf"/>
</dbReference>
<keyword evidence="9" id="KW-1185">Reference proteome</keyword>
<dbReference type="SUPFAM" id="SSF46785">
    <property type="entry name" value="Winged helix' DNA-binding domain"/>
    <property type="match status" value="1"/>
</dbReference>
<dbReference type="EMBL" id="UWJD01000002">
    <property type="protein sequence ID" value="VCT85716.1"/>
    <property type="molecule type" value="Genomic_DNA"/>
</dbReference>
<dbReference type="InterPro" id="IPR033532">
    <property type="entry name" value="AraR_ligand_bind_dom"/>
</dbReference>
<dbReference type="Pfam" id="PF13377">
    <property type="entry name" value="Peripla_BP_3"/>
    <property type="match status" value="1"/>
</dbReference>
<evidence type="ECO:0000313" key="6">
    <source>
        <dbReference type="EMBL" id="CAI3565214.1"/>
    </source>
</evidence>
<dbReference type="PANTHER" id="PTHR30146:SF150">
    <property type="entry name" value="ARABINOSE METABOLISM TRANSCRIPTIONAL REPRESSOR"/>
    <property type="match status" value="1"/>
</dbReference>
<dbReference type="EMBL" id="CAKJVE010000004">
    <property type="protein sequence ID" value="CAG9705009.1"/>
    <property type="molecule type" value="Genomic_DNA"/>
</dbReference>
<dbReference type="GO" id="GO:0000976">
    <property type="term" value="F:transcription cis-regulatory region binding"/>
    <property type="evidence" value="ECO:0007669"/>
    <property type="project" value="TreeGrafter"/>
</dbReference>
<dbReference type="SMART" id="SM00345">
    <property type="entry name" value="HTH_GNTR"/>
    <property type="match status" value="1"/>
</dbReference>
<accession>A0A2A7MKX3</accession>
<dbReference type="EMBL" id="CAMTCP010000111">
    <property type="protein sequence ID" value="CAI3565214.1"/>
    <property type="molecule type" value="Genomic_DNA"/>
</dbReference>
<dbReference type="STRING" id="137838.GCA_001458595_03846"/>